<sequence length="103" mass="11202">MQFLAGGSALLLLGEGLPYEHCGQDSHGCGNARATFQVQNGLDDKQDDCDSCIQRSVEKRVTANHLTLSLSDELPVMFCAAEKYQHSWVSSSVLSFGGIAFYQ</sequence>
<evidence type="ECO:0000313" key="1">
    <source>
        <dbReference type="EMBL" id="QCF27205.1"/>
    </source>
</evidence>
<keyword evidence="2" id="KW-1185">Reference proteome</keyword>
<gene>
    <name evidence="1" type="ORF">soil367_15415</name>
</gene>
<reference evidence="1 2" key="1">
    <citation type="submission" date="2018-07" db="EMBL/GenBank/DDBJ databases">
        <title>Marsedoiliclastica nanhaica gen. nov. sp. nov., a novel marine hydrocarbonoclastic bacterium isolated from an in-situ enriched hydrocarbon-degrading consortium in deep-sea sediment.</title>
        <authorList>
            <person name="Dong C."/>
            <person name="Ma T."/>
            <person name="Liu R."/>
            <person name="Shao Z."/>
        </authorList>
    </citation>
    <scope>NUCLEOTIDE SEQUENCE [LARGE SCALE GENOMIC DNA]</scope>
    <source>
        <strain evidence="2">soil36-7</strain>
    </source>
</reference>
<protein>
    <submittedName>
        <fullName evidence="1">Uncharacterized protein</fullName>
    </submittedName>
</protein>
<dbReference type="KEGG" id="hmi:soil367_15415"/>
<name>A0A4P7XK29_9ALTE</name>
<proteinExistence type="predicted"/>
<dbReference type="AlphaFoldDB" id="A0A4P7XK29"/>
<dbReference type="EMBL" id="CP031093">
    <property type="protein sequence ID" value="QCF27205.1"/>
    <property type="molecule type" value="Genomic_DNA"/>
</dbReference>
<organism evidence="1 2">
    <name type="scientific">Hydrocarboniclastica marina</name>
    <dbReference type="NCBI Taxonomy" id="2259620"/>
    <lineage>
        <taxon>Bacteria</taxon>
        <taxon>Pseudomonadati</taxon>
        <taxon>Pseudomonadota</taxon>
        <taxon>Gammaproteobacteria</taxon>
        <taxon>Alteromonadales</taxon>
        <taxon>Alteromonadaceae</taxon>
        <taxon>Hydrocarboniclastica</taxon>
    </lineage>
</organism>
<accession>A0A4P7XK29</accession>
<evidence type="ECO:0000313" key="2">
    <source>
        <dbReference type="Proteomes" id="UP000298049"/>
    </source>
</evidence>
<dbReference type="Proteomes" id="UP000298049">
    <property type="component" value="Chromosome"/>
</dbReference>